<protein>
    <submittedName>
        <fullName evidence="4">Serine hydrolase</fullName>
    </submittedName>
</protein>
<evidence type="ECO:0000256" key="1">
    <source>
        <dbReference type="SAM" id="SignalP"/>
    </source>
</evidence>
<gene>
    <name evidence="4" type="ORF">FNU79_10085</name>
</gene>
<sequence length="519" mass="55611">MFSSRTFRWRQSLITLALVTAGAPLARAAEITPARLSAALAQLDTLTPSVLQKSGVPGVAIVVVYNDQVVYMKGFGVREAGRPDAVDPDTVFQLASMSKPIASTIVSSLVSDGTVGWNDPAASHMPQLQMFDPWVTRQVTIADLFSHRSGLPGGAGDDLESVGFGRTEILRRLRFLEPASSLRSAYAYSNFGLTAGAQAAAQAAGKAWEDLAAQRLYQPLGMRNTSSRYADYAAASNRAVLHVWEQGRWAPTFKRQPDAQSPAGGVSSTARDLAQWMRLELGNGMVDGRRLIAADALAQTHQPMIARGPNPVTGDTSFYGLGWNVDIDARGRVHWTHAGAFSQGAQTVVNLLPAEHLGITVLTNAFPSGVPDGLVNSFYDVALNGSLTQDWVALWTKAYDGLTASFASVGAAYVTGPTAPLPALPLGAYAGTYTNDYFGLLEITQENDHLILQLGPQHKSFHLTHFDQNIFTYLPEPEPPAALGGVTFTVGPDRLAQSVVLENYNGDGQGTFTRVQPPK</sequence>
<evidence type="ECO:0000313" key="5">
    <source>
        <dbReference type="Proteomes" id="UP000316092"/>
    </source>
</evidence>
<reference evidence="4 5" key="1">
    <citation type="submission" date="2019-07" db="EMBL/GenBank/DDBJ databases">
        <title>Deinococcus detaillus sp. nov., isolated from humus soil in Antarctica.</title>
        <authorList>
            <person name="Zhang K."/>
        </authorList>
    </citation>
    <scope>NUCLEOTIDE SEQUENCE [LARGE SCALE GENOMIC DNA]</scope>
    <source>
        <strain evidence="4 5">H1</strain>
    </source>
</reference>
<keyword evidence="4" id="KW-0378">Hydrolase</keyword>
<feature type="signal peptide" evidence="1">
    <location>
        <begin position="1"/>
        <end position="28"/>
    </location>
</feature>
<accession>A0A553UZC5</accession>
<dbReference type="Gene3D" id="2.40.128.600">
    <property type="match status" value="1"/>
</dbReference>
<dbReference type="InterPro" id="IPR050491">
    <property type="entry name" value="AmpC-like"/>
</dbReference>
<dbReference type="Pfam" id="PF11954">
    <property type="entry name" value="DUF3471"/>
    <property type="match status" value="1"/>
</dbReference>
<evidence type="ECO:0000313" key="4">
    <source>
        <dbReference type="EMBL" id="TSA85530.1"/>
    </source>
</evidence>
<dbReference type="OrthoDB" id="9797709at2"/>
<organism evidence="4 5">
    <name type="scientific">Deinococcus detaillensis</name>
    <dbReference type="NCBI Taxonomy" id="2592048"/>
    <lineage>
        <taxon>Bacteria</taxon>
        <taxon>Thermotogati</taxon>
        <taxon>Deinococcota</taxon>
        <taxon>Deinococci</taxon>
        <taxon>Deinococcales</taxon>
        <taxon>Deinococcaceae</taxon>
        <taxon>Deinococcus</taxon>
    </lineage>
</organism>
<comment type="caution">
    <text evidence="4">The sequence shown here is derived from an EMBL/GenBank/DDBJ whole genome shotgun (WGS) entry which is preliminary data.</text>
</comment>
<dbReference type="InterPro" id="IPR012338">
    <property type="entry name" value="Beta-lactam/transpept-like"/>
</dbReference>
<proteinExistence type="predicted"/>
<dbReference type="Proteomes" id="UP000316092">
    <property type="component" value="Unassembled WGS sequence"/>
</dbReference>
<dbReference type="SUPFAM" id="SSF56601">
    <property type="entry name" value="beta-lactamase/transpeptidase-like"/>
    <property type="match status" value="1"/>
</dbReference>
<dbReference type="PANTHER" id="PTHR46825">
    <property type="entry name" value="D-ALANYL-D-ALANINE-CARBOXYPEPTIDASE/ENDOPEPTIDASE AMPH"/>
    <property type="match status" value="1"/>
</dbReference>
<keyword evidence="5" id="KW-1185">Reference proteome</keyword>
<dbReference type="GO" id="GO:0016787">
    <property type="term" value="F:hydrolase activity"/>
    <property type="evidence" value="ECO:0007669"/>
    <property type="project" value="UniProtKB-KW"/>
</dbReference>
<evidence type="ECO:0000259" key="3">
    <source>
        <dbReference type="Pfam" id="PF11954"/>
    </source>
</evidence>
<name>A0A553UZC5_9DEIO</name>
<keyword evidence="1" id="KW-0732">Signal</keyword>
<feature type="domain" description="Peptidase S12 Pab87-related C-terminal" evidence="3">
    <location>
        <begin position="419"/>
        <end position="502"/>
    </location>
</feature>
<evidence type="ECO:0000259" key="2">
    <source>
        <dbReference type="Pfam" id="PF00144"/>
    </source>
</evidence>
<dbReference type="InterPro" id="IPR001466">
    <property type="entry name" value="Beta-lactam-related"/>
</dbReference>
<dbReference type="Pfam" id="PF00144">
    <property type="entry name" value="Beta-lactamase"/>
    <property type="match status" value="1"/>
</dbReference>
<dbReference type="RefSeq" id="WP_143720724.1">
    <property type="nucleotide sequence ID" value="NZ_VKDB01000009.1"/>
</dbReference>
<dbReference type="InterPro" id="IPR021860">
    <property type="entry name" value="Peptidase_S12_Pab87-rel_C"/>
</dbReference>
<feature type="domain" description="Beta-lactamase-related" evidence="2">
    <location>
        <begin position="51"/>
        <end position="372"/>
    </location>
</feature>
<dbReference type="PANTHER" id="PTHR46825:SF15">
    <property type="entry name" value="BETA-LACTAMASE-RELATED DOMAIN-CONTAINING PROTEIN"/>
    <property type="match status" value="1"/>
</dbReference>
<dbReference type="Gene3D" id="3.40.710.10">
    <property type="entry name" value="DD-peptidase/beta-lactamase superfamily"/>
    <property type="match status" value="1"/>
</dbReference>
<feature type="chain" id="PRO_5021825521" evidence="1">
    <location>
        <begin position="29"/>
        <end position="519"/>
    </location>
</feature>
<dbReference type="AlphaFoldDB" id="A0A553UZC5"/>
<dbReference type="EMBL" id="VKDB01000009">
    <property type="protein sequence ID" value="TSA85530.1"/>
    <property type="molecule type" value="Genomic_DNA"/>
</dbReference>